<dbReference type="WBParaSite" id="MBELARI_LOCUS14568">
    <property type="protein sequence ID" value="MBELARI_LOCUS14568"/>
    <property type="gene ID" value="MBELARI_LOCUS14568"/>
</dbReference>
<evidence type="ECO:0000256" key="3">
    <source>
        <dbReference type="ARBA" id="ARBA00022692"/>
    </source>
</evidence>
<evidence type="ECO:0000256" key="6">
    <source>
        <dbReference type="SAM" id="Phobius"/>
    </source>
</evidence>
<feature type="transmembrane region" description="Helical" evidence="6">
    <location>
        <begin position="86"/>
        <end position="104"/>
    </location>
</feature>
<dbReference type="AlphaFoldDB" id="A0AAF3EKN5"/>
<dbReference type="InterPro" id="IPR010291">
    <property type="entry name" value="Ion_channel_UNC-93"/>
</dbReference>
<comment type="subcellular location">
    <subcellularLocation>
        <location evidence="1">Membrane</location>
        <topology evidence="1">Multi-pass membrane protein</topology>
    </subcellularLocation>
</comment>
<sequence length="196" mass="22049">MLSKLKDDTFTIVAAFVVGFLQLSIFFGYNVMGFTVESVMHSVKTRCPDCIPDFAGYYGQCLVYAVYTFSNFFAPGILHSIGIRKTLIIATVCFLIYTASFLYIHKFLYFPASALGGFGLSLYYLGAGTYSAKHSTNSTFSRNQAIYWTVAQFCWFPVGMLMIVTNKFNEEIGVDGIVRKRSDFLPVFYSKLTQLP</sequence>
<evidence type="ECO:0000256" key="4">
    <source>
        <dbReference type="ARBA" id="ARBA00022989"/>
    </source>
</evidence>
<evidence type="ECO:0000313" key="7">
    <source>
        <dbReference type="Proteomes" id="UP000887575"/>
    </source>
</evidence>
<dbReference type="SUPFAM" id="SSF103473">
    <property type="entry name" value="MFS general substrate transporter"/>
    <property type="match status" value="1"/>
</dbReference>
<keyword evidence="7" id="KW-1185">Reference proteome</keyword>
<reference evidence="8" key="1">
    <citation type="submission" date="2024-02" db="UniProtKB">
        <authorList>
            <consortium name="WormBaseParasite"/>
        </authorList>
    </citation>
    <scope>IDENTIFICATION</scope>
</reference>
<protein>
    <submittedName>
        <fullName evidence="8">Uncharacterized protein</fullName>
    </submittedName>
</protein>
<evidence type="ECO:0000256" key="5">
    <source>
        <dbReference type="ARBA" id="ARBA00023136"/>
    </source>
</evidence>
<name>A0AAF3EKN5_9BILA</name>
<evidence type="ECO:0000313" key="8">
    <source>
        <dbReference type="WBParaSite" id="MBELARI_LOCUS14568"/>
    </source>
</evidence>
<keyword evidence="4 6" id="KW-1133">Transmembrane helix</keyword>
<dbReference type="Proteomes" id="UP000887575">
    <property type="component" value="Unassembled WGS sequence"/>
</dbReference>
<proteinExistence type="inferred from homology"/>
<keyword evidence="3 6" id="KW-0812">Transmembrane</keyword>
<dbReference type="InterPro" id="IPR051617">
    <property type="entry name" value="UNC-93-like_regulator"/>
</dbReference>
<evidence type="ECO:0000256" key="2">
    <source>
        <dbReference type="ARBA" id="ARBA00009172"/>
    </source>
</evidence>
<dbReference type="PANTHER" id="PTHR23294:SF18">
    <property type="entry name" value="UNC93-LIKE PROTEIN MFSD11"/>
    <property type="match status" value="1"/>
</dbReference>
<organism evidence="7 8">
    <name type="scientific">Mesorhabditis belari</name>
    <dbReference type="NCBI Taxonomy" id="2138241"/>
    <lineage>
        <taxon>Eukaryota</taxon>
        <taxon>Metazoa</taxon>
        <taxon>Ecdysozoa</taxon>
        <taxon>Nematoda</taxon>
        <taxon>Chromadorea</taxon>
        <taxon>Rhabditida</taxon>
        <taxon>Rhabditina</taxon>
        <taxon>Rhabditomorpha</taxon>
        <taxon>Rhabditoidea</taxon>
        <taxon>Rhabditidae</taxon>
        <taxon>Mesorhabditinae</taxon>
        <taxon>Mesorhabditis</taxon>
    </lineage>
</organism>
<feature type="transmembrane region" description="Helical" evidence="6">
    <location>
        <begin position="110"/>
        <end position="133"/>
    </location>
</feature>
<dbReference type="PANTHER" id="PTHR23294">
    <property type="entry name" value="ET TRANSLATION PRODUCT-RELATED"/>
    <property type="match status" value="1"/>
</dbReference>
<dbReference type="Pfam" id="PF05978">
    <property type="entry name" value="UNC-93"/>
    <property type="match status" value="1"/>
</dbReference>
<accession>A0AAF3EKN5</accession>
<evidence type="ECO:0000256" key="1">
    <source>
        <dbReference type="ARBA" id="ARBA00004141"/>
    </source>
</evidence>
<feature type="transmembrane region" description="Helical" evidence="6">
    <location>
        <begin position="12"/>
        <end position="34"/>
    </location>
</feature>
<dbReference type="GO" id="GO:0016020">
    <property type="term" value="C:membrane"/>
    <property type="evidence" value="ECO:0007669"/>
    <property type="project" value="UniProtKB-SubCell"/>
</dbReference>
<comment type="similarity">
    <text evidence="2">Belongs to the unc-93 family.</text>
</comment>
<dbReference type="InterPro" id="IPR036259">
    <property type="entry name" value="MFS_trans_sf"/>
</dbReference>
<keyword evidence="5 6" id="KW-0472">Membrane</keyword>
<feature type="transmembrane region" description="Helical" evidence="6">
    <location>
        <begin position="145"/>
        <end position="164"/>
    </location>
</feature>
<feature type="transmembrane region" description="Helical" evidence="6">
    <location>
        <begin position="54"/>
        <end position="74"/>
    </location>
</feature>